<dbReference type="PANTHER" id="PTHR43132:SF2">
    <property type="entry name" value="ARSENICAL RESISTANCE OPERON REPRESSOR ARSR-RELATED"/>
    <property type="match status" value="1"/>
</dbReference>
<dbReference type="Proteomes" id="UP001083770">
    <property type="component" value="Unassembled WGS sequence"/>
</dbReference>
<reference evidence="5" key="1">
    <citation type="submission" date="2022-12" db="EMBL/GenBank/DDBJ databases">
        <title>Bacterial isolates from different developmental stages of Nematostella vectensis.</title>
        <authorList>
            <person name="Fraune S."/>
        </authorList>
    </citation>
    <scope>NUCLEOTIDE SEQUENCE</scope>
    <source>
        <strain evidence="5">G21632-S1</strain>
    </source>
</reference>
<dbReference type="PRINTS" id="PR00778">
    <property type="entry name" value="HTHARSR"/>
</dbReference>
<keyword evidence="2" id="KW-0238">DNA-binding</keyword>
<evidence type="ECO:0000256" key="3">
    <source>
        <dbReference type="ARBA" id="ARBA00023163"/>
    </source>
</evidence>
<keyword evidence="6" id="KW-1185">Reference proteome</keyword>
<dbReference type="Gene3D" id="1.10.10.10">
    <property type="entry name" value="Winged helix-like DNA-binding domain superfamily/Winged helix DNA-binding domain"/>
    <property type="match status" value="1"/>
</dbReference>
<dbReference type="InterPro" id="IPR036390">
    <property type="entry name" value="WH_DNA-bd_sf"/>
</dbReference>
<name>A0ABT4LW13_9PROT</name>
<gene>
    <name evidence="5" type="ORF">O4G74_10920</name>
</gene>
<dbReference type="Pfam" id="PF12840">
    <property type="entry name" value="HTH_20"/>
    <property type="match status" value="1"/>
</dbReference>
<dbReference type="SMART" id="SM00418">
    <property type="entry name" value="HTH_ARSR"/>
    <property type="match status" value="1"/>
</dbReference>
<evidence type="ECO:0000313" key="5">
    <source>
        <dbReference type="EMBL" id="MCZ4298572.1"/>
    </source>
</evidence>
<dbReference type="InterPro" id="IPR051011">
    <property type="entry name" value="Metal_resp_trans_reg"/>
</dbReference>
<dbReference type="InterPro" id="IPR011991">
    <property type="entry name" value="ArsR-like_HTH"/>
</dbReference>
<organism evidence="5 6">
    <name type="scientific">Henriciella marina</name>
    <dbReference type="NCBI Taxonomy" id="453851"/>
    <lineage>
        <taxon>Bacteria</taxon>
        <taxon>Pseudomonadati</taxon>
        <taxon>Pseudomonadota</taxon>
        <taxon>Alphaproteobacteria</taxon>
        <taxon>Hyphomonadales</taxon>
        <taxon>Hyphomonadaceae</taxon>
        <taxon>Henriciella</taxon>
    </lineage>
</organism>
<dbReference type="InterPro" id="IPR001845">
    <property type="entry name" value="HTH_ArsR_DNA-bd_dom"/>
</dbReference>
<dbReference type="PANTHER" id="PTHR43132">
    <property type="entry name" value="ARSENICAL RESISTANCE OPERON REPRESSOR ARSR-RELATED"/>
    <property type="match status" value="1"/>
</dbReference>
<protein>
    <submittedName>
        <fullName evidence="5">Helix-turn-helix transcriptional regulator</fullName>
    </submittedName>
</protein>
<dbReference type="InterPro" id="IPR036388">
    <property type="entry name" value="WH-like_DNA-bd_sf"/>
</dbReference>
<keyword evidence="3" id="KW-0804">Transcription</keyword>
<sequence>MDSTTALTAFAALSQEGRLEVFRLLVKAGPDGLAAGKIAEQVGRAPNTLSAQLNLLQQAGLIDSRREGRSIIYSACFDQISDLIVYLLEDCCAGEPCVASSVQAAADRALCCAPTTSTSS</sequence>
<dbReference type="CDD" id="cd00090">
    <property type="entry name" value="HTH_ARSR"/>
    <property type="match status" value="1"/>
</dbReference>
<proteinExistence type="predicted"/>
<evidence type="ECO:0000259" key="4">
    <source>
        <dbReference type="PROSITE" id="PS50987"/>
    </source>
</evidence>
<keyword evidence="1" id="KW-0805">Transcription regulation</keyword>
<evidence type="ECO:0000256" key="2">
    <source>
        <dbReference type="ARBA" id="ARBA00023125"/>
    </source>
</evidence>
<comment type="caution">
    <text evidence="5">The sequence shown here is derived from an EMBL/GenBank/DDBJ whole genome shotgun (WGS) entry which is preliminary data.</text>
</comment>
<accession>A0ABT4LW13</accession>
<dbReference type="NCBIfam" id="NF033788">
    <property type="entry name" value="HTH_metalloreg"/>
    <property type="match status" value="1"/>
</dbReference>
<feature type="domain" description="HTH arsR-type" evidence="4">
    <location>
        <begin position="1"/>
        <end position="95"/>
    </location>
</feature>
<evidence type="ECO:0000313" key="6">
    <source>
        <dbReference type="Proteomes" id="UP001083770"/>
    </source>
</evidence>
<dbReference type="SUPFAM" id="SSF46785">
    <property type="entry name" value="Winged helix' DNA-binding domain"/>
    <property type="match status" value="1"/>
</dbReference>
<dbReference type="PROSITE" id="PS50987">
    <property type="entry name" value="HTH_ARSR_2"/>
    <property type="match status" value="1"/>
</dbReference>
<dbReference type="RefSeq" id="WP_269402642.1">
    <property type="nucleotide sequence ID" value="NZ_JAPWGW010000003.1"/>
</dbReference>
<evidence type="ECO:0000256" key="1">
    <source>
        <dbReference type="ARBA" id="ARBA00023015"/>
    </source>
</evidence>
<dbReference type="EMBL" id="JAPWGW010000003">
    <property type="protein sequence ID" value="MCZ4298572.1"/>
    <property type="molecule type" value="Genomic_DNA"/>
</dbReference>